<keyword evidence="5" id="KW-1185">Reference proteome</keyword>
<gene>
    <name evidence="4" type="ORF">AELLOGFF_06040</name>
</gene>
<reference evidence="4 5" key="1">
    <citation type="submission" date="2019-11" db="EMBL/GenBank/DDBJ databases">
        <authorList>
            <person name="Holert J."/>
        </authorList>
    </citation>
    <scope>NUCLEOTIDE SEQUENCE [LARGE SCALE GENOMIC DNA]</scope>
    <source>
        <strain evidence="4">BC8_1</strain>
    </source>
</reference>
<dbReference type="AlphaFoldDB" id="A0A5S9R880"/>
<evidence type="ECO:0008006" key="6">
    <source>
        <dbReference type="Google" id="ProtNLM"/>
    </source>
</evidence>
<evidence type="ECO:0000256" key="2">
    <source>
        <dbReference type="ARBA" id="ARBA00010742"/>
    </source>
</evidence>
<proteinExistence type="inferred from homology"/>
<accession>A0A5S9R880</accession>
<sequence>MSYLSEAHTMTSRQLSRRLTIALATGVAAGLALSSCSSSEPAQPDQGAPVVRLQGLEGGLSSMALKIIKDQGFDEANGFTAENFEVSSDASAQFFLQGDADVSFDGDPLTAALLRSQGNDVTTYFPMAVQDVALVVRGDSPYQTEQDLIGMRVGHDGLDSGGMTAALVMLEEFSDLDIEEQYDLQLTQEAALLRLLDRGDLEAVFTAEPNTIIAAKEYGMRSVWGPGWQEWETAAGGRSWNLTAMARDSWIDENPELAAGVQNAWNDAYDWIASDPTRVTTGELGDLIGIESEDVAAGFEELIETSEYFTKRWTEEDVAAAEMFIEKAAAAGLGGLTSAPQGAVTRLPGSEE</sequence>
<keyword evidence="3" id="KW-0732">Signal</keyword>
<dbReference type="Proteomes" id="UP000430146">
    <property type="component" value="Unassembled WGS sequence"/>
</dbReference>
<organism evidence="4 5">
    <name type="scientific">Mycolicibacterium vanbaalenii</name>
    <name type="common">Mycobacterium vanbaalenii</name>
    <dbReference type="NCBI Taxonomy" id="110539"/>
    <lineage>
        <taxon>Bacteria</taxon>
        <taxon>Bacillati</taxon>
        <taxon>Actinomycetota</taxon>
        <taxon>Actinomycetes</taxon>
        <taxon>Mycobacteriales</taxon>
        <taxon>Mycobacteriaceae</taxon>
        <taxon>Mycolicibacterium</taxon>
    </lineage>
</organism>
<evidence type="ECO:0000256" key="3">
    <source>
        <dbReference type="ARBA" id="ARBA00022729"/>
    </source>
</evidence>
<name>A0A5S9R880_MYCVN</name>
<dbReference type="GO" id="GO:0042597">
    <property type="term" value="C:periplasmic space"/>
    <property type="evidence" value="ECO:0007669"/>
    <property type="project" value="UniProtKB-SubCell"/>
</dbReference>
<evidence type="ECO:0000313" key="4">
    <source>
        <dbReference type="EMBL" id="CAA0132979.1"/>
    </source>
</evidence>
<protein>
    <recommendedName>
        <fullName evidence="6">SsuA/THI5-like domain-containing protein</fullName>
    </recommendedName>
</protein>
<dbReference type="Gene3D" id="3.40.190.10">
    <property type="entry name" value="Periplasmic binding protein-like II"/>
    <property type="match status" value="2"/>
</dbReference>
<dbReference type="PANTHER" id="PTHR30024:SF47">
    <property type="entry name" value="TAURINE-BINDING PERIPLASMIC PROTEIN"/>
    <property type="match status" value="1"/>
</dbReference>
<dbReference type="PANTHER" id="PTHR30024">
    <property type="entry name" value="ALIPHATIC SULFONATES-BINDING PROTEIN-RELATED"/>
    <property type="match status" value="1"/>
</dbReference>
<dbReference type="SUPFAM" id="SSF53850">
    <property type="entry name" value="Periplasmic binding protein-like II"/>
    <property type="match status" value="1"/>
</dbReference>
<dbReference type="EMBL" id="CACSIP010000046">
    <property type="protein sequence ID" value="CAA0132979.1"/>
    <property type="molecule type" value="Genomic_DNA"/>
</dbReference>
<comment type="subcellular location">
    <subcellularLocation>
        <location evidence="1">Periplasm</location>
    </subcellularLocation>
</comment>
<dbReference type="OrthoDB" id="174578at2"/>
<comment type="similarity">
    <text evidence="2">Belongs to the bacterial solute-binding protein SsuA/TauA family.</text>
</comment>
<evidence type="ECO:0000256" key="1">
    <source>
        <dbReference type="ARBA" id="ARBA00004418"/>
    </source>
</evidence>
<evidence type="ECO:0000313" key="5">
    <source>
        <dbReference type="Proteomes" id="UP000430146"/>
    </source>
</evidence>